<dbReference type="eggNOG" id="COG1381">
    <property type="taxonomic scope" value="Bacteria"/>
</dbReference>
<keyword evidence="5 8" id="KW-0233">DNA recombination</keyword>
<comment type="similarity">
    <text evidence="2 8">Belongs to the RecO family.</text>
</comment>
<evidence type="ECO:0000313" key="10">
    <source>
        <dbReference type="EMBL" id="CCI82874.1"/>
    </source>
</evidence>
<dbReference type="PANTHER" id="PTHR33991:SF1">
    <property type="entry name" value="DNA REPAIR PROTEIN RECO"/>
    <property type="match status" value="1"/>
</dbReference>
<proteinExistence type="inferred from homology"/>
<dbReference type="SUPFAM" id="SSF57863">
    <property type="entry name" value="ArfGap/RecO-like zinc finger"/>
    <property type="match status" value="1"/>
</dbReference>
<dbReference type="Pfam" id="PF11967">
    <property type="entry name" value="RecO_N"/>
    <property type="match status" value="1"/>
</dbReference>
<dbReference type="PANTHER" id="PTHR33991">
    <property type="entry name" value="DNA REPAIR PROTEIN RECO"/>
    <property type="match status" value="1"/>
</dbReference>
<evidence type="ECO:0000256" key="6">
    <source>
        <dbReference type="ARBA" id="ARBA00023204"/>
    </source>
</evidence>
<organism evidence="10 13">
    <name type="scientific">Corynebacterium otitidis ATCC 51513</name>
    <dbReference type="NCBI Taxonomy" id="883169"/>
    <lineage>
        <taxon>Bacteria</taxon>
        <taxon>Bacillati</taxon>
        <taxon>Actinomycetota</taxon>
        <taxon>Actinomycetes</taxon>
        <taxon>Mycobacteriales</taxon>
        <taxon>Corynebacteriaceae</taxon>
        <taxon>Corynebacterium</taxon>
    </lineage>
</organism>
<accession>I7LB80</accession>
<dbReference type="NCBIfam" id="TIGR00613">
    <property type="entry name" value="reco"/>
    <property type="match status" value="1"/>
</dbReference>
<evidence type="ECO:0000313" key="11">
    <source>
        <dbReference type="EMBL" id="EJZ82622.1"/>
    </source>
</evidence>
<keyword evidence="4 8" id="KW-0227">DNA damage</keyword>
<evidence type="ECO:0000256" key="8">
    <source>
        <dbReference type="HAMAP-Rule" id="MF_00201"/>
    </source>
</evidence>
<dbReference type="HAMAP" id="MF_00201">
    <property type="entry name" value="RecO"/>
    <property type="match status" value="1"/>
</dbReference>
<evidence type="ECO:0000256" key="1">
    <source>
        <dbReference type="ARBA" id="ARBA00003065"/>
    </source>
</evidence>
<gene>
    <name evidence="8 10" type="primary">recO</name>
    <name evidence="10" type="ORF">BN46_0121</name>
    <name evidence="11" type="ORF">HMPREF9719_00440</name>
</gene>
<evidence type="ECO:0000256" key="3">
    <source>
        <dbReference type="ARBA" id="ARBA00021310"/>
    </source>
</evidence>
<evidence type="ECO:0000256" key="5">
    <source>
        <dbReference type="ARBA" id="ARBA00023172"/>
    </source>
</evidence>
<reference evidence="11 12" key="2">
    <citation type="submission" date="2012-08" db="EMBL/GenBank/DDBJ databases">
        <title>The Genome Sequence of Turicella otitidis ATCC 51513.</title>
        <authorList>
            <consortium name="The Broad Institute Genome Sequencing Platform"/>
            <person name="Earl A."/>
            <person name="Ward D."/>
            <person name="Feldgarden M."/>
            <person name="Gevers D."/>
            <person name="Huys G."/>
            <person name="Walker B."/>
            <person name="Young S.K."/>
            <person name="Zeng Q."/>
            <person name="Gargeya S."/>
            <person name="Fitzgerald M."/>
            <person name="Haas B."/>
            <person name="Abouelleil A."/>
            <person name="Alvarado L."/>
            <person name="Arachchi H.M."/>
            <person name="Berlin A.M."/>
            <person name="Chapman S.B."/>
            <person name="Goldberg J."/>
            <person name="Griggs A."/>
            <person name="Gujja S."/>
            <person name="Hansen M."/>
            <person name="Howarth C."/>
            <person name="Imamovic A."/>
            <person name="Larimer J."/>
            <person name="McCowen C."/>
            <person name="Montmayeur A."/>
            <person name="Murphy C."/>
            <person name="Neiman D."/>
            <person name="Pearson M."/>
            <person name="Priest M."/>
            <person name="Roberts A."/>
            <person name="Saif S."/>
            <person name="Shea T."/>
            <person name="Sisk P."/>
            <person name="Sykes S."/>
            <person name="Wortman J."/>
            <person name="Nusbaum C."/>
            <person name="Birren B."/>
        </authorList>
    </citation>
    <scope>NUCLEOTIDE SEQUENCE [LARGE SCALE GENOMIC DNA]</scope>
    <source>
        <strain evidence="11 12">ATCC 51513</strain>
    </source>
</reference>
<reference evidence="10 13" key="1">
    <citation type="journal article" date="2012" name="J. Bacteriol.">
        <title>Draft Genome Sequence of Turicella otitidis ATCC 51513, Isolated from Middle Ear Fluid from a Child with Otitis Media.</title>
        <authorList>
            <person name="Brinkrolf K."/>
            <person name="Schneider J."/>
            <person name="Knecht M."/>
            <person name="Ruckert C."/>
            <person name="Tauch A."/>
        </authorList>
    </citation>
    <scope>NUCLEOTIDE SEQUENCE [LARGE SCALE GENOMIC DNA]</scope>
    <source>
        <strain evidence="10 13">ATCC 51513</strain>
    </source>
</reference>
<dbReference type="InterPro" id="IPR037278">
    <property type="entry name" value="ARFGAP/RecO"/>
</dbReference>
<feature type="domain" description="DNA replication/recombination mediator RecO N-terminal" evidence="9">
    <location>
        <begin position="5"/>
        <end position="81"/>
    </location>
</feature>
<evidence type="ECO:0000256" key="7">
    <source>
        <dbReference type="ARBA" id="ARBA00033409"/>
    </source>
</evidence>
<dbReference type="InterPro" id="IPR012340">
    <property type="entry name" value="NA-bd_OB-fold"/>
</dbReference>
<name>I7LB80_9CORY</name>
<protein>
    <recommendedName>
        <fullName evidence="3 8">DNA repair protein RecO</fullName>
    </recommendedName>
    <alternativeName>
        <fullName evidence="7 8">Recombination protein O</fullName>
    </alternativeName>
</protein>
<dbReference type="InterPro" id="IPR003717">
    <property type="entry name" value="RecO"/>
</dbReference>
<evidence type="ECO:0000313" key="13">
    <source>
        <dbReference type="Proteomes" id="UP000011016"/>
    </source>
</evidence>
<evidence type="ECO:0000259" key="9">
    <source>
        <dbReference type="Pfam" id="PF11967"/>
    </source>
</evidence>
<dbReference type="Pfam" id="PF02565">
    <property type="entry name" value="RecO_C"/>
    <property type="match status" value="1"/>
</dbReference>
<evidence type="ECO:0000313" key="12">
    <source>
        <dbReference type="Proteomes" id="UP000006078"/>
    </source>
</evidence>
<dbReference type="AlphaFoldDB" id="I7LB80"/>
<dbReference type="Proteomes" id="UP000006078">
    <property type="component" value="Unassembled WGS sequence"/>
</dbReference>
<dbReference type="HOGENOM" id="CLU_066632_1_1_11"/>
<dbReference type="GO" id="GO:0043590">
    <property type="term" value="C:bacterial nucleoid"/>
    <property type="evidence" value="ECO:0007669"/>
    <property type="project" value="TreeGrafter"/>
</dbReference>
<dbReference type="STRING" id="29321.AAV33_05030"/>
<keyword evidence="12" id="KW-1185">Reference proteome</keyword>
<comment type="function">
    <text evidence="1 8">Involved in DNA repair and RecF pathway recombination.</text>
</comment>
<dbReference type="EMBL" id="CAJZ01000017">
    <property type="protein sequence ID" value="CCI82874.1"/>
    <property type="molecule type" value="Genomic_DNA"/>
</dbReference>
<dbReference type="GO" id="GO:0006310">
    <property type="term" value="P:DNA recombination"/>
    <property type="evidence" value="ECO:0007669"/>
    <property type="project" value="UniProtKB-UniRule"/>
</dbReference>
<dbReference type="SUPFAM" id="SSF50249">
    <property type="entry name" value="Nucleic acid-binding proteins"/>
    <property type="match status" value="1"/>
</dbReference>
<dbReference type="OrthoDB" id="9812244at2"/>
<keyword evidence="6 8" id="KW-0234">DNA repair</keyword>
<comment type="caution">
    <text evidence="10">The sequence shown here is derived from an EMBL/GenBank/DDBJ whole genome shotgun (WGS) entry which is preliminary data.</text>
</comment>
<dbReference type="GO" id="GO:0006302">
    <property type="term" value="P:double-strand break repair"/>
    <property type="evidence" value="ECO:0007669"/>
    <property type="project" value="TreeGrafter"/>
</dbReference>
<sequence length="250" mass="26992">MRRPSYRDLALVTRTYDFAEADRVIVLLTRDHGVVRGVAKGVRRARSRFGSRLQLFVELSVQLYEGKNLATITGADTVEFFSTRIIGDFDRYAAGCAALEAAERLAVADYGGDPFFFDAVLGFLSRLADLPEGADPTPGLDRVLLELMGHSGWAPELFSCAQCGRPGPHHAFHAPAGGAVCGLCRPPGAARCEEEVLHAMWLLGRGREEEASAILDAGRGRAAEAHRLVTAHLHYHLEGSIRALGAARGA</sequence>
<dbReference type="InterPro" id="IPR042242">
    <property type="entry name" value="RecO_C"/>
</dbReference>
<dbReference type="RefSeq" id="WP_004600330.1">
    <property type="nucleotide sequence ID" value="NZ_HF541865.1"/>
</dbReference>
<dbReference type="InterPro" id="IPR022572">
    <property type="entry name" value="DNA_rep/recomb_RecO_N"/>
</dbReference>
<dbReference type="EMBL" id="AHAE01000024">
    <property type="protein sequence ID" value="EJZ82622.1"/>
    <property type="molecule type" value="Genomic_DNA"/>
</dbReference>
<dbReference type="Proteomes" id="UP000011016">
    <property type="component" value="Unassembled WGS sequence"/>
</dbReference>
<evidence type="ECO:0000256" key="4">
    <source>
        <dbReference type="ARBA" id="ARBA00022763"/>
    </source>
</evidence>
<evidence type="ECO:0000256" key="2">
    <source>
        <dbReference type="ARBA" id="ARBA00007452"/>
    </source>
</evidence>
<dbReference type="Gene3D" id="1.20.1440.120">
    <property type="entry name" value="Recombination protein O, C-terminal domain"/>
    <property type="match status" value="1"/>
</dbReference>
<dbReference type="PATRIC" id="fig|883169.3.peg.414"/>
<dbReference type="Gene3D" id="2.40.50.140">
    <property type="entry name" value="Nucleic acid-binding proteins"/>
    <property type="match status" value="1"/>
</dbReference>